<dbReference type="AlphaFoldDB" id="A0A6M3LIW2"/>
<protein>
    <submittedName>
        <fullName evidence="1">Uncharacterized protein</fullName>
    </submittedName>
</protein>
<dbReference type="EMBL" id="MT143112">
    <property type="protein sequence ID" value="QJA92981.1"/>
    <property type="molecule type" value="Genomic_DNA"/>
</dbReference>
<evidence type="ECO:0000313" key="1">
    <source>
        <dbReference type="EMBL" id="QJA92981.1"/>
    </source>
</evidence>
<reference evidence="1" key="1">
    <citation type="submission" date="2020-03" db="EMBL/GenBank/DDBJ databases">
        <title>The deep terrestrial virosphere.</title>
        <authorList>
            <person name="Holmfeldt K."/>
            <person name="Nilsson E."/>
            <person name="Simone D."/>
            <person name="Lopez-Fernandez M."/>
            <person name="Wu X."/>
            <person name="de Brujin I."/>
            <person name="Lundin D."/>
            <person name="Andersson A."/>
            <person name="Bertilsson S."/>
            <person name="Dopson M."/>
        </authorList>
    </citation>
    <scope>NUCLEOTIDE SEQUENCE</scope>
    <source>
        <strain evidence="1">MM415B04396</strain>
    </source>
</reference>
<name>A0A6M3LIW2_9ZZZZ</name>
<sequence length="408" mass="41427">MNHIIVGRGNYAFLDGSVTAPSMFFANESTLGFYRLSAGIIGSSGTLALPNGTAAAPSLSWTNDTGTGWRRAAAHQYGFMVSGFSAVNDLFGFDSATVPYVGLNASAFLAWVESGSAATGTKDTFIGRESAAVVQLGRDAAGVTNQMFKACDRITSDGVGGNLTIAGGRNRGAFAGGSIIFQTSPAAVAGVTGTLATRLTITPGGVAVFAGSVQAADSFVAGSTKNIYWDSRSVLGSTADGKIEILDQAATHGIGLDVTTDAQLDLRTRAQSAFAALRASKLSSITDNAAATVVESVTELTTIAAAATTDTAIDIPANCIVLGVSVRVTTVIPTAATFTVTGATSSTAFQNGVSVSTAATTTDSGMKSCPYLNTAAQKVRITPDLSPANNTGRVRVTVHYIQVAAATS</sequence>
<gene>
    <name evidence="1" type="ORF">MM415B04396_0007</name>
</gene>
<proteinExistence type="predicted"/>
<organism evidence="1">
    <name type="scientific">viral metagenome</name>
    <dbReference type="NCBI Taxonomy" id="1070528"/>
    <lineage>
        <taxon>unclassified sequences</taxon>
        <taxon>metagenomes</taxon>
        <taxon>organismal metagenomes</taxon>
    </lineage>
</organism>
<accession>A0A6M3LIW2</accession>